<dbReference type="RefSeq" id="WP_245521325.1">
    <property type="nucleotide sequence ID" value="NZ_SMBK01000013.1"/>
</dbReference>
<feature type="region of interest" description="Disordered" evidence="1">
    <location>
        <begin position="171"/>
        <end position="190"/>
    </location>
</feature>
<protein>
    <submittedName>
        <fullName evidence="2">GcrA cell cycle regulator</fullName>
    </submittedName>
</protein>
<feature type="compositionally biased region" description="Basic residues" evidence="1">
    <location>
        <begin position="178"/>
        <end position="190"/>
    </location>
</feature>
<dbReference type="AlphaFoldDB" id="A0A4R3RKC6"/>
<dbReference type="Proteomes" id="UP000295507">
    <property type="component" value="Unassembled WGS sequence"/>
</dbReference>
<evidence type="ECO:0000256" key="1">
    <source>
        <dbReference type="SAM" id="MobiDB-lite"/>
    </source>
</evidence>
<evidence type="ECO:0000313" key="3">
    <source>
        <dbReference type="Proteomes" id="UP000295507"/>
    </source>
</evidence>
<proteinExistence type="predicted"/>
<accession>A0A4R3RKC6</accession>
<evidence type="ECO:0000313" key="2">
    <source>
        <dbReference type="EMBL" id="TCU34072.1"/>
    </source>
</evidence>
<dbReference type="EMBL" id="SMBK01000013">
    <property type="protein sequence ID" value="TCU34072.1"/>
    <property type="molecule type" value="Genomic_DNA"/>
</dbReference>
<comment type="caution">
    <text evidence="2">The sequence shown here is derived from an EMBL/GenBank/DDBJ whole genome shotgun (WGS) entry which is preliminary data.</text>
</comment>
<name>A0A4R3RKC6_9HYPH</name>
<sequence>MRHTWQTMNSDEKKKLLSELAAQGLSASQIAAEIGGTSRNAIIGFCHRKKIPLNGSRGGPGKSFDRRNNVVSIKIAKPRPAKPKLTNDPADVVALGLQVKPQEKSKSGPVNIFGLDYSTCRGPLNDNYRGVEPELMMFCGEVAEPDSSWCRDCQKKFTIKRTFLKKVVDEDGEPVKRQERKRKPFQRWLR</sequence>
<organism evidence="2 3">
    <name type="scientific">Rhizobium azibense</name>
    <dbReference type="NCBI Taxonomy" id="1136135"/>
    <lineage>
        <taxon>Bacteria</taxon>
        <taxon>Pseudomonadati</taxon>
        <taxon>Pseudomonadota</taxon>
        <taxon>Alphaproteobacteria</taxon>
        <taxon>Hyphomicrobiales</taxon>
        <taxon>Rhizobiaceae</taxon>
        <taxon>Rhizobium/Agrobacterium group</taxon>
        <taxon>Rhizobium</taxon>
    </lineage>
</organism>
<dbReference type="Pfam" id="PF07750">
    <property type="entry name" value="GcrA"/>
    <property type="match status" value="1"/>
</dbReference>
<reference evidence="2 3" key="1">
    <citation type="submission" date="2019-03" db="EMBL/GenBank/DDBJ databases">
        <title>Genomic Encyclopedia of Type Strains, Phase IV (KMG-V): Genome sequencing to study the core and pangenomes of soil and plant-associated prokaryotes.</title>
        <authorList>
            <person name="Whitman W."/>
        </authorList>
    </citation>
    <scope>NUCLEOTIDE SEQUENCE [LARGE SCALE GENOMIC DNA]</scope>
    <source>
        <strain evidence="2 3">IE4868</strain>
    </source>
</reference>
<dbReference type="InterPro" id="IPR011681">
    <property type="entry name" value="GcrA"/>
</dbReference>
<gene>
    <name evidence="2" type="ORF">EV129_11355</name>
</gene>